<dbReference type="PANTHER" id="PTHR34512:SF30">
    <property type="entry name" value="OUTER MEMBRANE PROTEIN ASSEMBLY FACTOR BAMB"/>
    <property type="match status" value="1"/>
</dbReference>
<evidence type="ECO:0000313" key="3">
    <source>
        <dbReference type="EMBL" id="QOV33253.1"/>
    </source>
</evidence>
<dbReference type="SMART" id="SM00564">
    <property type="entry name" value="PQQ"/>
    <property type="match status" value="4"/>
</dbReference>
<proteinExistence type="predicted"/>
<dbReference type="Pfam" id="PF13360">
    <property type="entry name" value="PQQ_2"/>
    <property type="match status" value="2"/>
</dbReference>
<dbReference type="InterPro" id="IPR011047">
    <property type="entry name" value="Quinoprotein_ADH-like_sf"/>
</dbReference>
<feature type="domain" description="Pyrrolo-quinoline quinone repeat" evidence="2">
    <location>
        <begin position="476"/>
        <end position="689"/>
    </location>
</feature>
<sequence length="691" mass="73646">MSYRRGIGTPAALSVQRAALQQDGSPGSAGAGPYSTGGGGTVLEHRYGAVLLSHLLTGTPVPGLGDAVTPVRIRFQARSVSRVDDIVVVGTAPTKTEVVLSIGVRRKPKLVPSEADSVRLIGDFLHVARTRRALVDSGRWKLALAVVPSCVPAQQLKTLAEMASAAGSWTEFQDRLRRPGSLQAAVRNRLTQLEAIVASLAPEPPAQAARENWRLLSTLRLTEMRLEGADCTDRTYSVERLRAVTPQRSNDAANALFAHLAEQVGAYAPAGAVVDLSRLHADLQGLDCFAPASRLPSPTAAAPARPAATRTPRPSRRRARARLRWKARLLSGAAQQPQVHDGTVVVVDDCWTLAFDADSGDQRWGKKAGGGHRAVVAGGACFASDPLGHARAWDLRTGQRSAPLRLRMQDGLAAVSDGVLFAAHPTTGLSAYDVASKAVLWSGAGDRLPVAAAPRTRGDTVFALLRAPSAPACEQQVLAAFEARSGRTVWCWPSGSCAITRWSAGDQVLTAILDTQDHKREIVALDRISGELLWRHELAGEAAAAPVHAGTAVHLTTRCGRALTWDARGGRLRWDVQAARRITTAPLVTDDGVCIAAFAPGRLVVLDPSSGSELWRKSVSGAFTAAPFMAGDRIWAADRTGVLYSWDPGTRRSTAQQLERWSEEGGGQPAIEGRTLFVSTCSGWLQAWELP</sequence>
<dbReference type="AlphaFoldDB" id="A0A7M2SCX7"/>
<dbReference type="KEGG" id="sfeu:IM697_23720"/>
<evidence type="ECO:0000313" key="4">
    <source>
        <dbReference type="Proteomes" id="UP000594205"/>
    </source>
</evidence>
<feature type="region of interest" description="Disordered" evidence="1">
    <location>
        <begin position="17"/>
        <end position="37"/>
    </location>
</feature>
<evidence type="ECO:0000256" key="1">
    <source>
        <dbReference type="SAM" id="MobiDB-lite"/>
    </source>
</evidence>
<evidence type="ECO:0000259" key="2">
    <source>
        <dbReference type="Pfam" id="PF13360"/>
    </source>
</evidence>
<accession>A0A7M2SCX7</accession>
<feature type="region of interest" description="Disordered" evidence="1">
    <location>
        <begin position="295"/>
        <end position="318"/>
    </location>
</feature>
<dbReference type="Gene3D" id="2.40.10.480">
    <property type="match status" value="1"/>
</dbReference>
<dbReference type="PANTHER" id="PTHR34512">
    <property type="entry name" value="CELL SURFACE PROTEIN"/>
    <property type="match status" value="1"/>
</dbReference>
<reference evidence="3 4" key="1">
    <citation type="submission" date="2020-10" db="EMBL/GenBank/DDBJ databases">
        <title>Streptomyces ferrugineus complate genome analysis.</title>
        <authorList>
            <person name="Anwar N."/>
        </authorList>
    </citation>
    <scope>NUCLEOTIDE SEQUENCE [LARGE SCALE GENOMIC DNA]</scope>
    <source>
        <strain evidence="3 4">CCTCC AA2014009</strain>
    </source>
</reference>
<dbReference type="RefSeq" id="WP_194038042.1">
    <property type="nucleotide sequence ID" value="NZ_CP063373.1"/>
</dbReference>
<gene>
    <name evidence="3" type="ORF">IM697_23720</name>
</gene>
<feature type="compositionally biased region" description="Gly residues" evidence="1">
    <location>
        <begin position="27"/>
        <end position="37"/>
    </location>
</feature>
<dbReference type="Proteomes" id="UP000594205">
    <property type="component" value="Chromosome"/>
</dbReference>
<dbReference type="InterPro" id="IPR018391">
    <property type="entry name" value="PQQ_b-propeller_rpt"/>
</dbReference>
<dbReference type="Gene3D" id="2.130.10.10">
    <property type="entry name" value="YVTN repeat-like/Quinoprotein amine dehydrogenase"/>
    <property type="match status" value="1"/>
</dbReference>
<feature type="compositionally biased region" description="Low complexity" evidence="1">
    <location>
        <begin position="295"/>
        <end position="312"/>
    </location>
</feature>
<keyword evidence="4" id="KW-1185">Reference proteome</keyword>
<dbReference type="InterPro" id="IPR002372">
    <property type="entry name" value="PQQ_rpt_dom"/>
</dbReference>
<dbReference type="SUPFAM" id="SSF50998">
    <property type="entry name" value="Quinoprotein alcohol dehydrogenase-like"/>
    <property type="match status" value="1"/>
</dbReference>
<protein>
    <submittedName>
        <fullName evidence="3">PQQ-binding-like beta-propeller repeat protein</fullName>
    </submittedName>
</protein>
<dbReference type="InterPro" id="IPR015943">
    <property type="entry name" value="WD40/YVTN_repeat-like_dom_sf"/>
</dbReference>
<dbReference type="EMBL" id="CP063373">
    <property type="protein sequence ID" value="QOV33253.1"/>
    <property type="molecule type" value="Genomic_DNA"/>
</dbReference>
<feature type="domain" description="Pyrrolo-quinoline quinone repeat" evidence="2">
    <location>
        <begin position="321"/>
        <end position="401"/>
    </location>
</feature>
<organism evidence="3 4">
    <name type="scientific">Streptomyces ferrugineus</name>
    <dbReference type="NCBI Taxonomy" id="1413221"/>
    <lineage>
        <taxon>Bacteria</taxon>
        <taxon>Bacillati</taxon>
        <taxon>Actinomycetota</taxon>
        <taxon>Actinomycetes</taxon>
        <taxon>Kitasatosporales</taxon>
        <taxon>Streptomycetaceae</taxon>
        <taxon>Streptomyces</taxon>
    </lineage>
</organism>
<name>A0A7M2SCX7_9ACTN</name>